<organism evidence="10 11">
    <name type="scientific">Panagrolaimus davidi</name>
    <dbReference type="NCBI Taxonomy" id="227884"/>
    <lineage>
        <taxon>Eukaryota</taxon>
        <taxon>Metazoa</taxon>
        <taxon>Ecdysozoa</taxon>
        <taxon>Nematoda</taxon>
        <taxon>Chromadorea</taxon>
        <taxon>Rhabditida</taxon>
        <taxon>Tylenchina</taxon>
        <taxon>Panagrolaimomorpha</taxon>
        <taxon>Panagrolaimoidea</taxon>
        <taxon>Panagrolaimidae</taxon>
        <taxon>Panagrolaimus</taxon>
    </lineage>
</organism>
<comment type="similarity">
    <text evidence="2">Belongs to the amino acid/polyamine transporter 2 family.</text>
</comment>
<comment type="subcellular location">
    <subcellularLocation>
        <location evidence="1">Cytoplasmic vesicle membrane</location>
        <topology evidence="1">Multi-pass membrane protein</topology>
    </subcellularLocation>
</comment>
<dbReference type="Pfam" id="PF01490">
    <property type="entry name" value="Aa_trans"/>
    <property type="match status" value="1"/>
</dbReference>
<evidence type="ECO:0000256" key="1">
    <source>
        <dbReference type="ARBA" id="ARBA00004439"/>
    </source>
</evidence>
<evidence type="ECO:0000256" key="2">
    <source>
        <dbReference type="ARBA" id="ARBA00008066"/>
    </source>
</evidence>
<proteinExistence type="inferred from homology"/>
<dbReference type="AlphaFoldDB" id="A0A914PKK6"/>
<protein>
    <submittedName>
        <fullName evidence="11">Amino acid transporter transmembrane domain-containing protein</fullName>
    </submittedName>
</protein>
<keyword evidence="4" id="KW-0812">Transmembrane</keyword>
<reference evidence="11" key="1">
    <citation type="submission" date="2022-11" db="UniProtKB">
        <authorList>
            <consortium name="WormBaseParasite"/>
        </authorList>
    </citation>
    <scope>IDENTIFICATION</scope>
</reference>
<evidence type="ECO:0000259" key="9">
    <source>
        <dbReference type="Pfam" id="PF01490"/>
    </source>
</evidence>
<dbReference type="InterPro" id="IPR013057">
    <property type="entry name" value="AA_transpt_TM"/>
</dbReference>
<accession>A0A914PKK6</accession>
<keyword evidence="10" id="KW-1185">Reference proteome</keyword>
<evidence type="ECO:0000313" key="10">
    <source>
        <dbReference type="Proteomes" id="UP000887578"/>
    </source>
</evidence>
<name>A0A914PKK6_9BILA</name>
<dbReference type="PANTHER" id="PTHR22950:SF689">
    <property type="entry name" value="VESICULAR INHIBITORY AMINO ACID TRANSPORTER"/>
    <property type="match status" value="1"/>
</dbReference>
<evidence type="ECO:0000256" key="4">
    <source>
        <dbReference type="ARBA" id="ARBA00022692"/>
    </source>
</evidence>
<dbReference type="Proteomes" id="UP000887578">
    <property type="component" value="Unplaced"/>
</dbReference>
<evidence type="ECO:0000256" key="3">
    <source>
        <dbReference type="ARBA" id="ARBA00022448"/>
    </source>
</evidence>
<feature type="domain" description="Amino acid transporter transmembrane" evidence="9">
    <location>
        <begin position="62"/>
        <end position="173"/>
    </location>
</feature>
<keyword evidence="7" id="KW-0472">Membrane</keyword>
<dbReference type="WBParaSite" id="PDA_v2.g16342.t1">
    <property type="protein sequence ID" value="PDA_v2.g16342.t1"/>
    <property type="gene ID" value="PDA_v2.g16342"/>
</dbReference>
<dbReference type="GO" id="GO:0005774">
    <property type="term" value="C:vacuolar membrane"/>
    <property type="evidence" value="ECO:0007669"/>
    <property type="project" value="TreeGrafter"/>
</dbReference>
<evidence type="ECO:0000313" key="11">
    <source>
        <dbReference type="WBParaSite" id="PDA_v2.g16342.t1"/>
    </source>
</evidence>
<keyword evidence="8" id="KW-0968">Cytoplasmic vesicle</keyword>
<dbReference type="GO" id="GO:0006836">
    <property type="term" value="P:neurotransmitter transport"/>
    <property type="evidence" value="ECO:0007669"/>
    <property type="project" value="UniProtKB-KW"/>
</dbReference>
<evidence type="ECO:0000256" key="8">
    <source>
        <dbReference type="ARBA" id="ARBA00023329"/>
    </source>
</evidence>
<dbReference type="GO" id="GO:0030659">
    <property type="term" value="C:cytoplasmic vesicle membrane"/>
    <property type="evidence" value="ECO:0007669"/>
    <property type="project" value="UniProtKB-SubCell"/>
</dbReference>
<keyword evidence="6" id="KW-1133">Transmembrane helix</keyword>
<evidence type="ECO:0000256" key="6">
    <source>
        <dbReference type="ARBA" id="ARBA00022989"/>
    </source>
</evidence>
<evidence type="ECO:0000256" key="7">
    <source>
        <dbReference type="ARBA" id="ARBA00023136"/>
    </source>
</evidence>
<dbReference type="PANTHER" id="PTHR22950">
    <property type="entry name" value="AMINO ACID TRANSPORTER"/>
    <property type="match status" value="1"/>
</dbReference>
<keyword evidence="5" id="KW-0532">Neurotransmitter transport</keyword>
<sequence length="178" mass="19190">MARMENAGRRLQDWTNKNVFIKSFESADVALASYQEGGPPALDGEVDEAHHENDPHGASSTPITALQAAWNVTNAIQGMFIVGLPFAVKVGGWVTVFALVFAAFVCYRTGLSLIDCLYENGKKVRHSYREVAETACPGLGKYVLAAQLTELASTCILYLVLAGDLLQGCIPSVGSFYI</sequence>
<evidence type="ECO:0000256" key="5">
    <source>
        <dbReference type="ARBA" id="ARBA00022775"/>
    </source>
</evidence>
<keyword evidence="3" id="KW-0813">Transport</keyword>
<dbReference type="GO" id="GO:0015179">
    <property type="term" value="F:L-amino acid transmembrane transporter activity"/>
    <property type="evidence" value="ECO:0007669"/>
    <property type="project" value="TreeGrafter"/>
</dbReference>